<accession>A0AAU8DJY8</accession>
<evidence type="ECO:0000256" key="1">
    <source>
        <dbReference type="ARBA" id="ARBA00007381"/>
    </source>
</evidence>
<feature type="compositionally biased region" description="Pro residues" evidence="6">
    <location>
        <begin position="393"/>
        <end position="402"/>
    </location>
</feature>
<reference evidence="8" key="1">
    <citation type="submission" date="2024-05" db="EMBL/GenBank/DDBJ databases">
        <authorList>
            <person name="Cai S.Y."/>
            <person name="Jin L.M."/>
            <person name="Li H.R."/>
        </authorList>
    </citation>
    <scope>NUCLEOTIDE SEQUENCE</scope>
    <source>
        <strain evidence="8">A5-74</strain>
    </source>
</reference>
<dbReference type="GO" id="GO:0005524">
    <property type="term" value="F:ATP binding"/>
    <property type="evidence" value="ECO:0007669"/>
    <property type="project" value="UniProtKB-KW"/>
</dbReference>
<evidence type="ECO:0000256" key="7">
    <source>
        <dbReference type="SAM" id="Phobius"/>
    </source>
</evidence>
<keyword evidence="7" id="KW-0472">Membrane</keyword>
<dbReference type="Pfam" id="PF00012">
    <property type="entry name" value="HSP70"/>
    <property type="match status" value="1"/>
</dbReference>
<feature type="compositionally biased region" description="Low complexity" evidence="6">
    <location>
        <begin position="372"/>
        <end position="392"/>
    </location>
</feature>
<feature type="compositionally biased region" description="Low complexity" evidence="6">
    <location>
        <begin position="477"/>
        <end position="506"/>
    </location>
</feature>
<evidence type="ECO:0000256" key="2">
    <source>
        <dbReference type="ARBA" id="ARBA00022741"/>
    </source>
</evidence>
<keyword evidence="2" id="KW-0547">Nucleotide-binding</keyword>
<name>A0AAU8DJY8_9ACTN</name>
<comment type="similarity">
    <text evidence="1">Belongs to the heat shock protein 70 family.</text>
</comment>
<feature type="compositionally biased region" description="Low complexity" evidence="6">
    <location>
        <begin position="681"/>
        <end position="703"/>
    </location>
</feature>
<feature type="region of interest" description="Disordered" evidence="6">
    <location>
        <begin position="679"/>
        <end position="703"/>
    </location>
</feature>
<evidence type="ECO:0000256" key="6">
    <source>
        <dbReference type="SAM" id="MobiDB-lite"/>
    </source>
</evidence>
<dbReference type="PROSITE" id="PS01036">
    <property type="entry name" value="HSP70_3"/>
    <property type="match status" value="1"/>
</dbReference>
<evidence type="ECO:0000256" key="5">
    <source>
        <dbReference type="ARBA" id="ARBA00023186"/>
    </source>
</evidence>
<dbReference type="AlphaFoldDB" id="A0AAU8DJY8"/>
<dbReference type="InterPro" id="IPR018181">
    <property type="entry name" value="Heat_shock_70_CS"/>
</dbReference>
<dbReference type="InterPro" id="IPR043129">
    <property type="entry name" value="ATPase_NBD"/>
</dbReference>
<dbReference type="Gene3D" id="3.30.420.40">
    <property type="match status" value="2"/>
</dbReference>
<dbReference type="PANTHER" id="PTHR42749:SF1">
    <property type="entry name" value="CELL SHAPE-DETERMINING PROTEIN MREB"/>
    <property type="match status" value="1"/>
</dbReference>
<evidence type="ECO:0000256" key="3">
    <source>
        <dbReference type="ARBA" id="ARBA00022840"/>
    </source>
</evidence>
<dbReference type="GO" id="GO:0140662">
    <property type="term" value="F:ATP-dependent protein folding chaperone"/>
    <property type="evidence" value="ECO:0007669"/>
    <property type="project" value="InterPro"/>
</dbReference>
<organism evidence="8">
    <name type="scientific">Nakamurella sp. A5-74</name>
    <dbReference type="NCBI Taxonomy" id="3158264"/>
    <lineage>
        <taxon>Bacteria</taxon>
        <taxon>Bacillati</taxon>
        <taxon>Actinomycetota</taxon>
        <taxon>Actinomycetes</taxon>
        <taxon>Nakamurellales</taxon>
        <taxon>Nakamurellaceae</taxon>
        <taxon>Nakamurella</taxon>
    </lineage>
</organism>
<sequence length="864" mass="88915">MTGPGQVMLGIDFGTSNTVAAIAQPNRAPRVLSIDGAGWMPSAVFLDEAGQLVVGRDAERRARLSPERFEPNPKRRVDDGEVMLGDTVMPVVAVIAAVLRRVGEEARRQNAGRTADVVILTHPADWGSVRRNILQSAARQADLGPELTLIPEPVAAAVHFAGWQHAAPRSPQGTALAVYDLGGGTVDCAVVTVQDGIHRVAAAEGLADVGGVDFDQALLDQLGRSASAADPMRWRALLVPRTPADRRAARALHEDVRTAKESLSRYPQTEVPLPPPLADALLSRTEFEGLIRPMVVRTVEVLARTIERSGFRAQDLSGIYLVGGSSRIPLVGQQIAERIGVVPTTLDQPETAVAVGAAGWPEVHRRHAPPTAANGPMSGASAGGPIAAGQTPFTPPARPPVAPGGSQGPFGPASGVPPRSSTDSGWAARPGLPPARRRSRLPMLLTAAAVVLALAATALIIVLTNRSTGAAQGGPSTGQVGSSTGSAGSVSSGPSSGNQSSGSSSGVVDPATCSADKDDRGLTACLRSFGGGLLTDAVCTTDPKKLDVTEEDVNNFGVLSIAWSACFSSDEKYLSLLFHTTNATARDTLWSALGPASFTPKTCGTYLGGTSRGWYMAGPSKSDEVPTILWEDTGLPLIGLVRPPGETSAVTLDALVGDFTARTGFSVDVQDCSKIAPEADGTAGSTASQSTSQASSASAISGSGCPATPLDDNHMSPCVRAVSGAAVANKSLCFTSGDQLEQLEAAGAGQTVSSAACSFSPDGLVLVAVYLQFKDVSGRDAVFESLAAGDTRSDWSQGGRTGESAAGMIDDDTSRLIWTLGDTPVLVMSTAEVQQGGSPGQGSTVGALQTAHEAYWKSVLLPQG</sequence>
<keyword evidence="7" id="KW-0812">Transmembrane</keyword>
<protein>
    <submittedName>
        <fullName evidence="8">Hsp70 family protein</fullName>
    </submittedName>
</protein>
<keyword evidence="7" id="KW-1133">Transmembrane helix</keyword>
<feature type="region of interest" description="Disordered" evidence="6">
    <location>
        <begin position="365"/>
        <end position="436"/>
    </location>
</feature>
<dbReference type="SUPFAM" id="SSF53067">
    <property type="entry name" value="Actin-like ATPase domain"/>
    <property type="match status" value="2"/>
</dbReference>
<gene>
    <name evidence="8" type="ORF">ABLG96_14575</name>
</gene>
<keyword evidence="5" id="KW-0143">Chaperone</keyword>
<dbReference type="Gene3D" id="3.90.640.10">
    <property type="entry name" value="Actin, Chain A, domain 4"/>
    <property type="match status" value="1"/>
</dbReference>
<feature type="transmembrane region" description="Helical" evidence="7">
    <location>
        <begin position="443"/>
        <end position="463"/>
    </location>
</feature>
<dbReference type="PRINTS" id="PR00301">
    <property type="entry name" value="HEATSHOCK70"/>
</dbReference>
<feature type="region of interest" description="Disordered" evidence="6">
    <location>
        <begin position="468"/>
        <end position="514"/>
    </location>
</feature>
<dbReference type="InterPro" id="IPR013126">
    <property type="entry name" value="Hsp_70_fam"/>
</dbReference>
<evidence type="ECO:0000313" key="8">
    <source>
        <dbReference type="EMBL" id="XCG62468.1"/>
    </source>
</evidence>
<proteinExistence type="inferred from homology"/>
<keyword evidence="3" id="KW-0067">ATP-binding</keyword>
<dbReference type="PANTHER" id="PTHR42749">
    <property type="entry name" value="CELL SHAPE-DETERMINING PROTEIN MREB"/>
    <property type="match status" value="1"/>
</dbReference>
<keyword evidence="4" id="KW-0346">Stress response</keyword>
<dbReference type="RefSeq" id="WP_353648083.1">
    <property type="nucleotide sequence ID" value="NZ_CP159218.1"/>
</dbReference>
<dbReference type="EMBL" id="CP159218">
    <property type="protein sequence ID" value="XCG62468.1"/>
    <property type="molecule type" value="Genomic_DNA"/>
</dbReference>
<evidence type="ECO:0000256" key="4">
    <source>
        <dbReference type="ARBA" id="ARBA00023016"/>
    </source>
</evidence>